<proteinExistence type="predicted"/>
<name>A0A9Q1FWX4_SYNKA</name>
<evidence type="ECO:0000313" key="2">
    <source>
        <dbReference type="EMBL" id="KAJ8368740.1"/>
    </source>
</evidence>
<comment type="caution">
    <text evidence="2">The sequence shown here is derived from an EMBL/GenBank/DDBJ whole genome shotgun (WGS) entry which is preliminary data.</text>
</comment>
<dbReference type="Proteomes" id="UP001152622">
    <property type="component" value="Chromosome 3"/>
</dbReference>
<keyword evidence="3" id="KW-1185">Reference proteome</keyword>
<dbReference type="AlphaFoldDB" id="A0A9Q1FWX4"/>
<sequence length="85" mass="9186">MQESEAGPGDQAEDTESEGESVAAVAARCTGRTRQKNTQSRDLLEAYLERKEASDGTQNISVIPIMSTCLNIPELVSGIFRSQVI</sequence>
<evidence type="ECO:0000256" key="1">
    <source>
        <dbReference type="SAM" id="MobiDB-lite"/>
    </source>
</evidence>
<gene>
    <name evidence="2" type="ORF">SKAU_G00087680</name>
</gene>
<feature type="region of interest" description="Disordered" evidence="1">
    <location>
        <begin position="1"/>
        <end position="40"/>
    </location>
</feature>
<reference evidence="2" key="1">
    <citation type="journal article" date="2023" name="Science">
        <title>Genome structures resolve the early diversification of teleost fishes.</title>
        <authorList>
            <person name="Parey E."/>
            <person name="Louis A."/>
            <person name="Montfort J."/>
            <person name="Bouchez O."/>
            <person name="Roques C."/>
            <person name="Iampietro C."/>
            <person name="Lluch J."/>
            <person name="Castinel A."/>
            <person name="Donnadieu C."/>
            <person name="Desvignes T."/>
            <person name="Floi Bucao C."/>
            <person name="Jouanno E."/>
            <person name="Wen M."/>
            <person name="Mejri S."/>
            <person name="Dirks R."/>
            <person name="Jansen H."/>
            <person name="Henkel C."/>
            <person name="Chen W.J."/>
            <person name="Zahm M."/>
            <person name="Cabau C."/>
            <person name="Klopp C."/>
            <person name="Thompson A.W."/>
            <person name="Robinson-Rechavi M."/>
            <person name="Braasch I."/>
            <person name="Lecointre G."/>
            <person name="Bobe J."/>
            <person name="Postlethwait J.H."/>
            <person name="Berthelot C."/>
            <person name="Roest Crollius H."/>
            <person name="Guiguen Y."/>
        </authorList>
    </citation>
    <scope>NUCLEOTIDE SEQUENCE</scope>
    <source>
        <strain evidence="2">WJC10195</strain>
    </source>
</reference>
<accession>A0A9Q1FWX4</accession>
<dbReference type="EMBL" id="JAINUF010000003">
    <property type="protein sequence ID" value="KAJ8368740.1"/>
    <property type="molecule type" value="Genomic_DNA"/>
</dbReference>
<organism evidence="2 3">
    <name type="scientific">Synaphobranchus kaupii</name>
    <name type="common">Kaup's arrowtooth eel</name>
    <dbReference type="NCBI Taxonomy" id="118154"/>
    <lineage>
        <taxon>Eukaryota</taxon>
        <taxon>Metazoa</taxon>
        <taxon>Chordata</taxon>
        <taxon>Craniata</taxon>
        <taxon>Vertebrata</taxon>
        <taxon>Euteleostomi</taxon>
        <taxon>Actinopterygii</taxon>
        <taxon>Neopterygii</taxon>
        <taxon>Teleostei</taxon>
        <taxon>Anguilliformes</taxon>
        <taxon>Synaphobranchidae</taxon>
        <taxon>Synaphobranchus</taxon>
    </lineage>
</organism>
<evidence type="ECO:0000313" key="3">
    <source>
        <dbReference type="Proteomes" id="UP001152622"/>
    </source>
</evidence>
<protein>
    <submittedName>
        <fullName evidence="2">Uncharacterized protein</fullName>
    </submittedName>
</protein>